<protein>
    <submittedName>
        <fullName evidence="1">Uncharacterized protein</fullName>
    </submittedName>
</protein>
<sequence>MKVTVAVLHCRDRICPRKINANCINSVVVKTVYNDLRSFALTESFNFSRLLENNKRRENCLKTVANAPLVRTSPVAERYGEWSSCSSHFVPRLPLTALDLHRTIPDCPGLHRTTPGCPGLHRTTPGCPGLHRTTPDCPGLHRTTPGCPGLTPDYPGLPWTTPDYPGLPWTTPDYPRLSWAALEYTGLLPDYHGLPWTTPDYPRTIMGCPGLPPDYPGLPWTTEDYSEVLRAAPDWQ</sequence>
<dbReference type="AlphaFoldDB" id="A0AAE1DK26"/>
<evidence type="ECO:0000313" key="2">
    <source>
        <dbReference type="Proteomes" id="UP001283361"/>
    </source>
</evidence>
<reference evidence="1" key="1">
    <citation type="journal article" date="2023" name="G3 (Bethesda)">
        <title>A reference genome for the long-term kleptoplast-retaining sea slug Elysia crispata morphotype clarki.</title>
        <authorList>
            <person name="Eastman K.E."/>
            <person name="Pendleton A.L."/>
            <person name="Shaikh M.A."/>
            <person name="Suttiyut T."/>
            <person name="Ogas R."/>
            <person name="Tomko P."/>
            <person name="Gavelis G."/>
            <person name="Widhalm J.R."/>
            <person name="Wisecaver J.H."/>
        </authorList>
    </citation>
    <scope>NUCLEOTIDE SEQUENCE</scope>
    <source>
        <strain evidence="1">ECLA1</strain>
    </source>
</reference>
<name>A0AAE1DK26_9GAST</name>
<accession>A0AAE1DK26</accession>
<evidence type="ECO:0000313" key="1">
    <source>
        <dbReference type="EMBL" id="KAK3773609.1"/>
    </source>
</evidence>
<keyword evidence="2" id="KW-1185">Reference proteome</keyword>
<organism evidence="1 2">
    <name type="scientific">Elysia crispata</name>
    <name type="common">lettuce slug</name>
    <dbReference type="NCBI Taxonomy" id="231223"/>
    <lineage>
        <taxon>Eukaryota</taxon>
        <taxon>Metazoa</taxon>
        <taxon>Spiralia</taxon>
        <taxon>Lophotrochozoa</taxon>
        <taxon>Mollusca</taxon>
        <taxon>Gastropoda</taxon>
        <taxon>Heterobranchia</taxon>
        <taxon>Euthyneura</taxon>
        <taxon>Panpulmonata</taxon>
        <taxon>Sacoglossa</taxon>
        <taxon>Placobranchoidea</taxon>
        <taxon>Plakobranchidae</taxon>
        <taxon>Elysia</taxon>
    </lineage>
</organism>
<dbReference type="EMBL" id="JAWDGP010003531">
    <property type="protein sequence ID" value="KAK3773609.1"/>
    <property type="molecule type" value="Genomic_DNA"/>
</dbReference>
<dbReference type="Proteomes" id="UP001283361">
    <property type="component" value="Unassembled WGS sequence"/>
</dbReference>
<gene>
    <name evidence="1" type="ORF">RRG08_022318</name>
</gene>
<comment type="caution">
    <text evidence="1">The sequence shown here is derived from an EMBL/GenBank/DDBJ whole genome shotgun (WGS) entry which is preliminary data.</text>
</comment>
<proteinExistence type="predicted"/>